<dbReference type="Pfam" id="PF24870">
    <property type="entry name" value="DUF7735"/>
    <property type="match status" value="1"/>
</dbReference>
<evidence type="ECO:0000313" key="3">
    <source>
        <dbReference type="Proteomes" id="UP001444661"/>
    </source>
</evidence>
<keyword evidence="3" id="KW-1185">Reference proteome</keyword>
<organism evidence="2 3">
    <name type="scientific">Apiospora rasikravindrae</name>
    <dbReference type="NCBI Taxonomy" id="990691"/>
    <lineage>
        <taxon>Eukaryota</taxon>
        <taxon>Fungi</taxon>
        <taxon>Dikarya</taxon>
        <taxon>Ascomycota</taxon>
        <taxon>Pezizomycotina</taxon>
        <taxon>Sordariomycetes</taxon>
        <taxon>Xylariomycetidae</taxon>
        <taxon>Amphisphaeriales</taxon>
        <taxon>Apiosporaceae</taxon>
        <taxon>Apiospora</taxon>
    </lineage>
</organism>
<protein>
    <recommendedName>
        <fullName evidence="1">DUF7735 domain-containing protein</fullName>
    </recommendedName>
</protein>
<accession>A0ABR1U021</accession>
<comment type="caution">
    <text evidence="2">The sequence shown here is derived from an EMBL/GenBank/DDBJ whole genome shotgun (WGS) entry which is preliminary data.</text>
</comment>
<evidence type="ECO:0000313" key="2">
    <source>
        <dbReference type="EMBL" id="KAK8052246.1"/>
    </source>
</evidence>
<name>A0ABR1U021_9PEZI</name>
<gene>
    <name evidence="2" type="ORF">PG993_003631</name>
</gene>
<proteinExistence type="predicted"/>
<evidence type="ECO:0000259" key="1">
    <source>
        <dbReference type="Pfam" id="PF24870"/>
    </source>
</evidence>
<feature type="domain" description="DUF7735" evidence="1">
    <location>
        <begin position="15"/>
        <end position="90"/>
    </location>
</feature>
<sequence length="90" mass="9597">MDPVICEPTWEMTRLAPTATSENWHCVTSDAVQYFRASMPTGDLSAALNSYAMSAMAPCRSTVRDFATAAPNTGVLSAWSSLGSAASAFW</sequence>
<dbReference type="InterPro" id="IPR056637">
    <property type="entry name" value="DUF7735"/>
</dbReference>
<dbReference type="Proteomes" id="UP001444661">
    <property type="component" value="Unassembled WGS sequence"/>
</dbReference>
<reference evidence="2 3" key="1">
    <citation type="submission" date="2023-01" db="EMBL/GenBank/DDBJ databases">
        <title>Analysis of 21 Apiospora genomes using comparative genomics revels a genus with tremendous synthesis potential of carbohydrate active enzymes and secondary metabolites.</title>
        <authorList>
            <person name="Sorensen T."/>
        </authorList>
    </citation>
    <scope>NUCLEOTIDE SEQUENCE [LARGE SCALE GENOMIC DNA]</scope>
    <source>
        <strain evidence="2 3">CBS 33761</strain>
    </source>
</reference>
<dbReference type="EMBL" id="JAQQWK010000002">
    <property type="protein sequence ID" value="KAK8052246.1"/>
    <property type="molecule type" value="Genomic_DNA"/>
</dbReference>